<evidence type="ECO:0000313" key="12">
    <source>
        <dbReference type="EMBL" id="QAA77362.1"/>
    </source>
</evidence>
<feature type="region of interest" description="Disordered" evidence="10">
    <location>
        <begin position="56"/>
        <end position="77"/>
    </location>
</feature>
<evidence type="ECO:0000256" key="5">
    <source>
        <dbReference type="ARBA" id="ARBA00022917"/>
    </source>
</evidence>
<feature type="binding site" evidence="8">
    <location>
        <begin position="132"/>
        <end position="136"/>
    </location>
    <ligand>
        <name>GTP</name>
        <dbReference type="ChEBI" id="CHEBI:37565"/>
    </ligand>
</feature>
<dbReference type="Pfam" id="PF22042">
    <property type="entry name" value="EF-G_D2"/>
    <property type="match status" value="1"/>
</dbReference>
<evidence type="ECO:0000259" key="11">
    <source>
        <dbReference type="PROSITE" id="PS51722"/>
    </source>
</evidence>
<dbReference type="FunFam" id="3.40.50.300:FF:000019">
    <property type="entry name" value="Translation initiation factor IF-2"/>
    <property type="match status" value="1"/>
</dbReference>
<dbReference type="CDD" id="cd03702">
    <property type="entry name" value="IF2_mtIF2_II"/>
    <property type="match status" value="1"/>
</dbReference>
<dbReference type="FunFam" id="3.40.50.10050:FF:000001">
    <property type="entry name" value="Translation initiation factor IF-2"/>
    <property type="match status" value="1"/>
</dbReference>
<dbReference type="EMBL" id="CP034928">
    <property type="protein sequence ID" value="QAA77362.1"/>
    <property type="molecule type" value="Genomic_DNA"/>
</dbReference>
<proteinExistence type="inferred from homology"/>
<protein>
    <recommendedName>
        <fullName evidence="2 8">Translation initiation factor IF-2</fullName>
    </recommendedName>
</protein>
<dbReference type="CDD" id="cd03692">
    <property type="entry name" value="mtIF2_IVc"/>
    <property type="match status" value="1"/>
</dbReference>
<evidence type="ECO:0000256" key="6">
    <source>
        <dbReference type="ARBA" id="ARBA00023134"/>
    </source>
</evidence>
<keyword evidence="6 8" id="KW-0342">GTP-binding</keyword>
<accession>A0A410FWK1</accession>
<dbReference type="PANTHER" id="PTHR43381:SF5">
    <property type="entry name" value="TR-TYPE G DOMAIN-CONTAINING PROTEIN"/>
    <property type="match status" value="1"/>
</dbReference>
<feature type="binding site" evidence="8">
    <location>
        <begin position="186"/>
        <end position="189"/>
    </location>
    <ligand>
        <name>GTP</name>
        <dbReference type="ChEBI" id="CHEBI:37565"/>
    </ligand>
</feature>
<comment type="subcellular location">
    <subcellularLocation>
        <location evidence="8">Cytoplasm</location>
    </subcellularLocation>
</comment>
<dbReference type="GO" id="GO:0005829">
    <property type="term" value="C:cytosol"/>
    <property type="evidence" value="ECO:0007669"/>
    <property type="project" value="TreeGrafter"/>
</dbReference>
<evidence type="ECO:0000256" key="8">
    <source>
        <dbReference type="HAMAP-Rule" id="MF_00100"/>
    </source>
</evidence>
<sequence length="575" mass="61587">MTKKRVYEIARDLGVPSRDLLEALGELGMPGLRAVSTITDEEAELIREFFRERVPPALPEAPAPERAKAPAKPRGAPRPPIVAVLGHIDHGKTTLLDAIRAAHVAEGEAGGITQSIGAYQATVGGRAITFIDTPGHRAFTAMRARGAQVTDIAVLVVAADDGVMAQTVEAVDHIKAAGVPMIVAINKMDKPGVSKDRVLQDLAKLGYTPEEWGGTTVTVPLSALTGQGVDDLLEMILLVADMEGIYGDPDGKLEATIIESSLDPTRGPLATAVIKNGTLRERDVILVGSTWGRVRALLDHRGERVAAATPGMPVQILGLDGVPPAGEVVERIENPNEARRIAAERARVTADERRAVRAPKTFEELIQVAQTKKLVVVLKAASTGALDAARHELGTLQADGVELQLLHAGVGPVTESDILLASAEEEGQPLVVGFAVRVDGKAARLAEQRNVPVRTYDIIYDLAQDVGRALRRLLGPEYREVKVGEAEVLKTFDIDGVGRIAGCSVRTGRVVRGGRVKAFRGGEEVFVGEIASLKRFADDVREVQAGRECGIRIRDWNDVRTGDTLEIYTVEEIPI</sequence>
<dbReference type="KEGG" id="bih:BIP78_1598"/>
<keyword evidence="8" id="KW-0963">Cytoplasm</keyword>
<evidence type="ECO:0000256" key="9">
    <source>
        <dbReference type="RuleBase" id="RU000644"/>
    </source>
</evidence>
<dbReference type="SUPFAM" id="SSF52156">
    <property type="entry name" value="Initiation factor IF2/eIF5b, domain 3"/>
    <property type="match status" value="1"/>
</dbReference>
<dbReference type="CDD" id="cd01887">
    <property type="entry name" value="IF2_eIF5B"/>
    <property type="match status" value="1"/>
</dbReference>
<feature type="region of interest" description="G-domain" evidence="8">
    <location>
        <begin position="80"/>
        <end position="228"/>
    </location>
</feature>
<dbReference type="Pfam" id="PF11987">
    <property type="entry name" value="IF-2"/>
    <property type="match status" value="1"/>
</dbReference>
<dbReference type="Proteomes" id="UP000287233">
    <property type="component" value="Chromosome"/>
</dbReference>
<dbReference type="PANTHER" id="PTHR43381">
    <property type="entry name" value="TRANSLATION INITIATION FACTOR IF-2-RELATED"/>
    <property type="match status" value="1"/>
</dbReference>
<name>A0A410FWK1_BIPS1</name>
<evidence type="ECO:0000256" key="10">
    <source>
        <dbReference type="SAM" id="MobiDB-lite"/>
    </source>
</evidence>
<dbReference type="InterPro" id="IPR023115">
    <property type="entry name" value="TIF_IF2_dom3"/>
</dbReference>
<keyword evidence="3 8" id="KW-0396">Initiation factor</keyword>
<feature type="domain" description="Tr-type G" evidence="11">
    <location>
        <begin position="77"/>
        <end position="250"/>
    </location>
</feature>
<dbReference type="InterPro" id="IPR000178">
    <property type="entry name" value="TF_IF2_bacterial-like"/>
</dbReference>
<dbReference type="FunFam" id="2.40.30.10:FF:000008">
    <property type="entry name" value="Translation initiation factor IF-2"/>
    <property type="match status" value="1"/>
</dbReference>
<dbReference type="Pfam" id="PF00009">
    <property type="entry name" value="GTP_EFTU"/>
    <property type="match status" value="1"/>
</dbReference>
<dbReference type="SUPFAM" id="SSF52540">
    <property type="entry name" value="P-loop containing nucleoside triphosphate hydrolases"/>
    <property type="match status" value="1"/>
</dbReference>
<dbReference type="GO" id="GO:0005525">
    <property type="term" value="F:GTP binding"/>
    <property type="evidence" value="ECO:0007669"/>
    <property type="project" value="UniProtKB-KW"/>
</dbReference>
<dbReference type="HAMAP" id="MF_00100_B">
    <property type="entry name" value="IF_2_B"/>
    <property type="match status" value="1"/>
</dbReference>
<dbReference type="SUPFAM" id="SSF50447">
    <property type="entry name" value="Translation proteins"/>
    <property type="match status" value="2"/>
</dbReference>
<dbReference type="InterPro" id="IPR015760">
    <property type="entry name" value="TIF_IF2"/>
</dbReference>
<dbReference type="AlphaFoldDB" id="A0A410FWK1"/>
<dbReference type="Gene3D" id="3.40.50.10050">
    <property type="entry name" value="Translation initiation factor IF- 2, domain 3"/>
    <property type="match status" value="1"/>
</dbReference>
<dbReference type="InterPro" id="IPR044145">
    <property type="entry name" value="IF2_II"/>
</dbReference>
<dbReference type="InterPro" id="IPR006847">
    <property type="entry name" value="IF2_N"/>
</dbReference>
<reference evidence="13" key="1">
    <citation type="submission" date="2018-12" db="EMBL/GenBank/DDBJ databases">
        <title>Complete genome sequence of an uncultured bacterium of the candidate phylum Bipolaricaulota.</title>
        <authorList>
            <person name="Kadnikov V.V."/>
            <person name="Mardanov A.V."/>
            <person name="Beletsky A.V."/>
            <person name="Frank Y.A."/>
            <person name="Karnachuk O.V."/>
            <person name="Ravin N.V."/>
        </authorList>
    </citation>
    <scope>NUCLEOTIDE SEQUENCE [LARGE SCALE GENOMIC DNA]</scope>
</reference>
<comment type="function">
    <text evidence="7 8 9">One of the essential components for the initiation of protein synthesis. Protects formylmethionyl-tRNA from spontaneous hydrolysis and promotes its binding to the 30S ribosomal subunits. Also involved in the hydrolysis of GTP during the formation of the 70S ribosomal complex.</text>
</comment>
<dbReference type="PRINTS" id="PR00315">
    <property type="entry name" value="ELONGATNFCT"/>
</dbReference>
<keyword evidence="4 8" id="KW-0547">Nucleotide-binding</keyword>
<comment type="caution">
    <text evidence="8">Lacks conserved residue(s) required for the propagation of feature annotation.</text>
</comment>
<dbReference type="FunFam" id="2.40.30.10:FF:000054">
    <property type="entry name" value="Translation initiation factor IF-2"/>
    <property type="match status" value="1"/>
</dbReference>
<dbReference type="InterPro" id="IPR053905">
    <property type="entry name" value="EF-G-like_DII"/>
</dbReference>
<dbReference type="GO" id="GO:0003743">
    <property type="term" value="F:translation initiation factor activity"/>
    <property type="evidence" value="ECO:0007669"/>
    <property type="project" value="UniProtKB-UniRule"/>
</dbReference>
<organism evidence="12 13">
    <name type="scientific">Bipolaricaulis sibiricus</name>
    <dbReference type="NCBI Taxonomy" id="2501609"/>
    <lineage>
        <taxon>Bacteria</taxon>
        <taxon>Candidatus Bipolaricaulota</taxon>
        <taxon>Candidatus Bipolaricaulia</taxon>
        <taxon>Candidatus Bipolaricaulales</taxon>
        <taxon>Candidatus Bipolaricaulaceae</taxon>
        <taxon>Candidatus Bipolaricaulis</taxon>
    </lineage>
</organism>
<gene>
    <name evidence="8" type="primary">infB</name>
    <name evidence="12" type="ORF">BIP78_1598</name>
</gene>
<dbReference type="NCBIfam" id="TIGR00231">
    <property type="entry name" value="small_GTP"/>
    <property type="match status" value="1"/>
</dbReference>
<dbReference type="NCBIfam" id="TIGR00487">
    <property type="entry name" value="IF-2"/>
    <property type="match status" value="1"/>
</dbReference>
<dbReference type="Gene3D" id="2.40.30.10">
    <property type="entry name" value="Translation factors"/>
    <property type="match status" value="2"/>
</dbReference>
<dbReference type="InterPro" id="IPR009000">
    <property type="entry name" value="Transl_B-barrel_sf"/>
</dbReference>
<evidence type="ECO:0000256" key="4">
    <source>
        <dbReference type="ARBA" id="ARBA00022741"/>
    </source>
</evidence>
<dbReference type="Pfam" id="PF04760">
    <property type="entry name" value="IF2_N"/>
    <property type="match status" value="1"/>
</dbReference>
<dbReference type="Gene3D" id="1.10.10.2480">
    <property type="match status" value="1"/>
</dbReference>
<dbReference type="InterPro" id="IPR000795">
    <property type="entry name" value="T_Tr_GTP-bd_dom"/>
</dbReference>
<dbReference type="InterPro" id="IPR036925">
    <property type="entry name" value="TIF_IF2_dom3_sf"/>
</dbReference>
<evidence type="ECO:0000256" key="3">
    <source>
        <dbReference type="ARBA" id="ARBA00022540"/>
    </source>
</evidence>
<keyword evidence="5 8" id="KW-0648">Protein biosynthesis</keyword>
<dbReference type="GO" id="GO:0003924">
    <property type="term" value="F:GTPase activity"/>
    <property type="evidence" value="ECO:0007669"/>
    <property type="project" value="UniProtKB-UniRule"/>
</dbReference>
<evidence type="ECO:0000256" key="1">
    <source>
        <dbReference type="ARBA" id="ARBA00007733"/>
    </source>
</evidence>
<evidence type="ECO:0000256" key="7">
    <source>
        <dbReference type="ARBA" id="ARBA00025162"/>
    </source>
</evidence>
<dbReference type="InterPro" id="IPR005225">
    <property type="entry name" value="Small_GTP-bd"/>
</dbReference>
<dbReference type="Gene3D" id="3.40.50.300">
    <property type="entry name" value="P-loop containing nucleotide triphosphate hydrolases"/>
    <property type="match status" value="1"/>
</dbReference>
<dbReference type="PROSITE" id="PS51722">
    <property type="entry name" value="G_TR_2"/>
    <property type="match status" value="1"/>
</dbReference>
<evidence type="ECO:0000313" key="13">
    <source>
        <dbReference type="Proteomes" id="UP000287233"/>
    </source>
</evidence>
<dbReference type="InterPro" id="IPR027417">
    <property type="entry name" value="P-loop_NTPase"/>
</dbReference>
<comment type="similarity">
    <text evidence="1 8 9">Belongs to the TRAFAC class translation factor GTPase superfamily. Classic translation factor GTPase family. IF-2 subfamily.</text>
</comment>
<evidence type="ECO:0000256" key="2">
    <source>
        <dbReference type="ARBA" id="ARBA00020675"/>
    </source>
</evidence>